<dbReference type="EMBL" id="PEKP01000002">
    <property type="protein sequence ID" value="PIK28604.1"/>
    <property type="molecule type" value="Genomic_DNA"/>
</dbReference>
<protein>
    <recommendedName>
        <fullName evidence="2">Beta-lactamase-related domain-containing protein</fullName>
    </recommendedName>
</protein>
<comment type="caution">
    <text evidence="3">The sequence shown here is derived from an EMBL/GenBank/DDBJ whole genome shotgun (WGS) entry which is preliminary data.</text>
</comment>
<evidence type="ECO:0000313" key="3">
    <source>
        <dbReference type="EMBL" id="PIK28604.1"/>
    </source>
</evidence>
<dbReference type="SUPFAM" id="SSF56601">
    <property type="entry name" value="beta-lactamase/transpeptidase-like"/>
    <property type="match status" value="1"/>
</dbReference>
<dbReference type="InterPro" id="IPR051478">
    <property type="entry name" value="Beta-lactamase-like_AB/R"/>
</dbReference>
<dbReference type="InterPro" id="IPR001466">
    <property type="entry name" value="Beta-lactam-related"/>
</dbReference>
<accession>A0A2G8IYP2</accession>
<dbReference type="AlphaFoldDB" id="A0A2G8IYP2"/>
<evidence type="ECO:0000259" key="2">
    <source>
        <dbReference type="Pfam" id="PF00144"/>
    </source>
</evidence>
<dbReference type="Proteomes" id="UP000230768">
    <property type="component" value="Unassembled WGS sequence"/>
</dbReference>
<proteinExistence type="inferred from homology"/>
<dbReference type="PANTHER" id="PTHR22935">
    <property type="entry name" value="PENICILLIN-BINDING PROTEIN"/>
    <property type="match status" value="1"/>
</dbReference>
<dbReference type="InterPro" id="IPR012338">
    <property type="entry name" value="Beta-lactam/transpept-like"/>
</dbReference>
<dbReference type="PANTHER" id="PTHR22935:SF95">
    <property type="entry name" value="BETA-LACTAMASE-LIKE 1-RELATED"/>
    <property type="match status" value="1"/>
</dbReference>
<reference evidence="3 4" key="1">
    <citation type="submission" date="2017-11" db="EMBL/GenBank/DDBJ databases">
        <title>Draft genome sequence of Bacillus pumilus 51_5il from lake Gorkoye (Russia: Novosibirsk region).</title>
        <authorList>
            <person name="Shipova A.A."/>
            <person name="Rozanov A.S."/>
            <person name="Bryanskaya A.V."/>
            <person name="Peltek S.E."/>
        </authorList>
    </citation>
    <scope>NUCLEOTIDE SEQUENCE [LARGE SCALE GENOMIC DNA]</scope>
    <source>
        <strain evidence="3 4">51_5il</strain>
    </source>
</reference>
<feature type="domain" description="Beta-lactamase-related" evidence="2">
    <location>
        <begin position="23"/>
        <end position="336"/>
    </location>
</feature>
<evidence type="ECO:0000256" key="1">
    <source>
        <dbReference type="ARBA" id="ARBA00038473"/>
    </source>
</evidence>
<evidence type="ECO:0000313" key="4">
    <source>
        <dbReference type="Proteomes" id="UP000230768"/>
    </source>
</evidence>
<sequence>MKEVSILINELTLQRLQDTTTDIKKLLNQHQIPGCSICISHEAEQIWSWHEGLADMDSGTPVTKDTTFRIGSVTKPFTAMVMMKLRDEGLIQLDEPIHTYEPLLSLLKSHVSEPVPLTFRMIASHISGLPKTLDKASHIREITLAECIDLLTIFTPPWSIINYSSLGYSILSKVLEKVSGQPFRKLMQSRILDPLHLKQTGFIETAFTAKGYTVSSSGLSDISYPSAETPSWEDGSSGLFSTADDLIQLIQAQYGGSRLLHQHSLKEMQSPVMVEEDFSRGVGLSWFLRPFNGFTLAEHSGEIKGFTSYIGFIPKQKLGICILLNSDERIARPIADRLFQLMLPADNEQIKKREDRLKRMFRQSSL</sequence>
<dbReference type="Gene3D" id="3.40.710.10">
    <property type="entry name" value="DD-peptidase/beta-lactamase superfamily"/>
    <property type="match status" value="1"/>
</dbReference>
<comment type="similarity">
    <text evidence="1">Belongs to the beta-lactamase family.</text>
</comment>
<dbReference type="Pfam" id="PF00144">
    <property type="entry name" value="Beta-lactamase"/>
    <property type="match status" value="1"/>
</dbReference>
<organism evidence="3 4">
    <name type="scientific">Bacillus pumilus</name>
    <name type="common">Bacillus mesentericus</name>
    <dbReference type="NCBI Taxonomy" id="1408"/>
    <lineage>
        <taxon>Bacteria</taxon>
        <taxon>Bacillati</taxon>
        <taxon>Bacillota</taxon>
        <taxon>Bacilli</taxon>
        <taxon>Bacillales</taxon>
        <taxon>Bacillaceae</taxon>
        <taxon>Bacillus</taxon>
    </lineage>
</organism>
<gene>
    <name evidence="3" type="ORF">CTV99_00620</name>
</gene>
<name>A0A2G8IYP2_BACPU</name>